<name>X1QE42_9ZZZZ</name>
<proteinExistence type="predicted"/>
<sequence length="62" mass="7111">LNDKEGLLEAFEDRVRGFYLRPTKLLNKEEKGFACGIILLSAIDFLARTRYGKKIRAGERIP</sequence>
<accession>X1QE42</accession>
<reference evidence="1" key="1">
    <citation type="journal article" date="2014" name="Front. Microbiol.">
        <title>High frequency of phylogenetically diverse reductive dehalogenase-homologous genes in deep subseafloor sedimentary metagenomes.</title>
        <authorList>
            <person name="Kawai M."/>
            <person name="Futagami T."/>
            <person name="Toyoda A."/>
            <person name="Takaki Y."/>
            <person name="Nishi S."/>
            <person name="Hori S."/>
            <person name="Arai W."/>
            <person name="Tsubouchi T."/>
            <person name="Morono Y."/>
            <person name="Uchiyama I."/>
            <person name="Ito T."/>
            <person name="Fujiyama A."/>
            <person name="Inagaki F."/>
            <person name="Takami H."/>
        </authorList>
    </citation>
    <scope>NUCLEOTIDE SEQUENCE</scope>
    <source>
        <strain evidence="1">Expedition CK06-06</strain>
    </source>
</reference>
<feature type="non-terminal residue" evidence="1">
    <location>
        <position position="1"/>
    </location>
</feature>
<comment type="caution">
    <text evidence="1">The sequence shown here is derived from an EMBL/GenBank/DDBJ whole genome shotgun (WGS) entry which is preliminary data.</text>
</comment>
<feature type="non-terminal residue" evidence="1">
    <location>
        <position position="62"/>
    </location>
</feature>
<dbReference type="EMBL" id="BARV01045173">
    <property type="protein sequence ID" value="GAI66468.1"/>
    <property type="molecule type" value="Genomic_DNA"/>
</dbReference>
<protein>
    <submittedName>
        <fullName evidence="1">Uncharacterized protein</fullName>
    </submittedName>
</protein>
<gene>
    <name evidence="1" type="ORF">S06H3_66361</name>
</gene>
<dbReference type="AlphaFoldDB" id="X1QE42"/>
<evidence type="ECO:0000313" key="1">
    <source>
        <dbReference type="EMBL" id="GAI66468.1"/>
    </source>
</evidence>
<organism evidence="1">
    <name type="scientific">marine sediment metagenome</name>
    <dbReference type="NCBI Taxonomy" id="412755"/>
    <lineage>
        <taxon>unclassified sequences</taxon>
        <taxon>metagenomes</taxon>
        <taxon>ecological metagenomes</taxon>
    </lineage>
</organism>